<organism evidence="1 2">
    <name type="scientific">Blumeria graminis f. sp. triticale</name>
    <dbReference type="NCBI Taxonomy" id="1689686"/>
    <lineage>
        <taxon>Eukaryota</taxon>
        <taxon>Fungi</taxon>
        <taxon>Dikarya</taxon>
        <taxon>Ascomycota</taxon>
        <taxon>Pezizomycotina</taxon>
        <taxon>Leotiomycetes</taxon>
        <taxon>Erysiphales</taxon>
        <taxon>Erysiphaceae</taxon>
        <taxon>Blumeria</taxon>
    </lineage>
</organism>
<comment type="caution">
    <text evidence="1">The sequence shown here is derived from an EMBL/GenBank/DDBJ whole genome shotgun (WGS) entry which is preliminary data.</text>
</comment>
<evidence type="ECO:0000313" key="2">
    <source>
        <dbReference type="Proteomes" id="UP000683417"/>
    </source>
</evidence>
<sequence>MYTQHEWSKCQTELSPYIVIGEGLAFTPSCSMSAGLVPITKTNLSTHIHKTILTIILV</sequence>
<reference evidence="1" key="1">
    <citation type="submission" date="2020-10" db="EMBL/GenBank/DDBJ databases">
        <authorList>
            <person name="Muller C M."/>
        </authorList>
    </citation>
    <scope>NUCLEOTIDE SEQUENCE</scope>
    <source>
        <strain evidence="1">THUN-12</strain>
    </source>
</reference>
<gene>
    <name evidence="1" type="ORF">BGTH12_LOCUS1333</name>
</gene>
<evidence type="ECO:0000313" key="1">
    <source>
        <dbReference type="EMBL" id="CAD6499975.1"/>
    </source>
</evidence>
<dbReference type="Proteomes" id="UP000683417">
    <property type="component" value="Unassembled WGS sequence"/>
</dbReference>
<protein>
    <submittedName>
        <fullName evidence="1">BgTH12-04080</fullName>
    </submittedName>
</protein>
<name>A0A9W4CWA7_BLUGR</name>
<dbReference type="AlphaFoldDB" id="A0A9W4CWA7"/>
<dbReference type="EMBL" id="CAJHIT010000002">
    <property type="protein sequence ID" value="CAD6499975.1"/>
    <property type="molecule type" value="Genomic_DNA"/>
</dbReference>
<accession>A0A9W4CWA7</accession>
<proteinExistence type="predicted"/>